<gene>
    <name evidence="1" type="ORF">LOK49_LG01G01053</name>
</gene>
<proteinExistence type="predicted"/>
<evidence type="ECO:0000313" key="1">
    <source>
        <dbReference type="EMBL" id="KAI8032351.1"/>
    </source>
</evidence>
<organism evidence="1 2">
    <name type="scientific">Camellia lanceoleosa</name>
    <dbReference type="NCBI Taxonomy" id="1840588"/>
    <lineage>
        <taxon>Eukaryota</taxon>
        <taxon>Viridiplantae</taxon>
        <taxon>Streptophyta</taxon>
        <taxon>Embryophyta</taxon>
        <taxon>Tracheophyta</taxon>
        <taxon>Spermatophyta</taxon>
        <taxon>Magnoliopsida</taxon>
        <taxon>eudicotyledons</taxon>
        <taxon>Gunneridae</taxon>
        <taxon>Pentapetalae</taxon>
        <taxon>asterids</taxon>
        <taxon>Ericales</taxon>
        <taxon>Theaceae</taxon>
        <taxon>Camellia</taxon>
    </lineage>
</organism>
<dbReference type="Proteomes" id="UP001060215">
    <property type="component" value="Chromosome 1"/>
</dbReference>
<dbReference type="EMBL" id="CM045758">
    <property type="protein sequence ID" value="KAI8032351.1"/>
    <property type="molecule type" value="Genomic_DNA"/>
</dbReference>
<protein>
    <submittedName>
        <fullName evidence="1">Uncharacterized protein</fullName>
    </submittedName>
</protein>
<keyword evidence="2" id="KW-1185">Reference proteome</keyword>
<evidence type="ECO:0000313" key="2">
    <source>
        <dbReference type="Proteomes" id="UP001060215"/>
    </source>
</evidence>
<name>A0ACC0J6F4_9ERIC</name>
<comment type="caution">
    <text evidence="1">The sequence shown here is derived from an EMBL/GenBank/DDBJ whole genome shotgun (WGS) entry which is preliminary data.</text>
</comment>
<accession>A0ACC0J6F4</accession>
<sequence length="188" mass="20743">MSPSWPPLNDPIDSTSTTRVALSFTANTAARISLTPVIPLQPLWPPSAATYHLDPFHSVIQLLHSIIRSAVARERFRFLDLGFEEKKKKKKKKRPWVEIRGERSHEREGNTSGVGIYKGEASTKGDLEGRRLLISDGSDEMLGFMIKVRMGEMMMVGGGLPELGMAKELRPKLVMATTVIGRGGNGSD</sequence>
<reference evidence="1 2" key="1">
    <citation type="journal article" date="2022" name="Plant J.">
        <title>Chromosome-level genome of Camellia lanceoleosa provides a valuable resource for understanding genome evolution and self-incompatibility.</title>
        <authorList>
            <person name="Gong W."/>
            <person name="Xiao S."/>
            <person name="Wang L."/>
            <person name="Liao Z."/>
            <person name="Chang Y."/>
            <person name="Mo W."/>
            <person name="Hu G."/>
            <person name="Li W."/>
            <person name="Zhao G."/>
            <person name="Zhu H."/>
            <person name="Hu X."/>
            <person name="Ji K."/>
            <person name="Xiang X."/>
            <person name="Song Q."/>
            <person name="Yuan D."/>
            <person name="Jin S."/>
            <person name="Zhang L."/>
        </authorList>
    </citation>
    <scope>NUCLEOTIDE SEQUENCE [LARGE SCALE GENOMIC DNA]</scope>
    <source>
        <strain evidence="1">SQ_2022a</strain>
    </source>
</reference>